<evidence type="ECO:0000313" key="3">
    <source>
        <dbReference type="Proteomes" id="UP000759298"/>
    </source>
</evidence>
<organism evidence="2 3">
    <name type="scientific">Alteriqipengyuania abyssalis</name>
    <dbReference type="NCBI Taxonomy" id="2860200"/>
    <lineage>
        <taxon>Bacteria</taxon>
        <taxon>Pseudomonadati</taxon>
        <taxon>Pseudomonadota</taxon>
        <taxon>Alphaproteobacteria</taxon>
        <taxon>Sphingomonadales</taxon>
        <taxon>Erythrobacteraceae</taxon>
        <taxon>Alteriqipengyuania</taxon>
    </lineage>
</organism>
<feature type="transmembrane region" description="Helical" evidence="1">
    <location>
        <begin position="104"/>
        <end position="128"/>
    </location>
</feature>
<protein>
    <submittedName>
        <fullName evidence="2">DMT family transporter</fullName>
    </submittedName>
</protein>
<dbReference type="PANTHER" id="PTHR34821:SF2">
    <property type="entry name" value="INNER MEMBRANE PROTEIN YDCZ"/>
    <property type="match status" value="1"/>
</dbReference>
<comment type="caution">
    <text evidence="2">The sequence shown here is derived from an EMBL/GenBank/DDBJ whole genome shotgun (WGS) entry which is preliminary data.</text>
</comment>
<dbReference type="PANTHER" id="PTHR34821">
    <property type="entry name" value="INNER MEMBRANE PROTEIN YDCZ"/>
    <property type="match status" value="1"/>
</dbReference>
<keyword evidence="1" id="KW-1133">Transmembrane helix</keyword>
<dbReference type="EMBL" id="JAHWXP010000001">
    <property type="protein sequence ID" value="MBY8335700.1"/>
    <property type="molecule type" value="Genomic_DNA"/>
</dbReference>
<gene>
    <name evidence="2" type="ORF">KYN89_01435</name>
</gene>
<dbReference type="Pfam" id="PF04657">
    <property type="entry name" value="DMT_YdcZ"/>
    <property type="match status" value="1"/>
</dbReference>
<keyword evidence="3" id="KW-1185">Reference proteome</keyword>
<feature type="transmembrane region" description="Helical" evidence="1">
    <location>
        <begin position="42"/>
        <end position="65"/>
    </location>
</feature>
<proteinExistence type="predicted"/>
<evidence type="ECO:0000256" key="1">
    <source>
        <dbReference type="SAM" id="Phobius"/>
    </source>
</evidence>
<keyword evidence="1" id="KW-0812">Transmembrane</keyword>
<feature type="transmembrane region" description="Helical" evidence="1">
    <location>
        <begin position="77"/>
        <end position="97"/>
    </location>
</feature>
<dbReference type="Proteomes" id="UP000759298">
    <property type="component" value="Unassembled WGS sequence"/>
</dbReference>
<dbReference type="RefSeq" id="WP_222823479.1">
    <property type="nucleotide sequence ID" value="NZ_JAHWXP010000001.1"/>
</dbReference>
<reference evidence="2 3" key="1">
    <citation type="submission" date="2021-07" db="EMBL/GenBank/DDBJ databases">
        <title>Alteriqipengyuania abyssalis NZ-12B nov, sp.nov isolated from deep sea sponge in pacific ocean.</title>
        <authorList>
            <person name="Tareen S."/>
            <person name="Wink J."/>
        </authorList>
    </citation>
    <scope>NUCLEOTIDE SEQUENCE [LARGE SCALE GENOMIC DNA]</scope>
    <source>
        <strain evidence="2 3">NZ-12B</strain>
    </source>
</reference>
<evidence type="ECO:0000313" key="2">
    <source>
        <dbReference type="EMBL" id="MBY8335700.1"/>
    </source>
</evidence>
<dbReference type="InterPro" id="IPR006750">
    <property type="entry name" value="YdcZ"/>
</dbReference>
<accession>A0ABS7P9F8</accession>
<name>A0ABS7P9F8_9SPHN</name>
<sequence>MSAPQSGASFLPIAAMMFAAGLGIPVFASLNAGLNQQLGSPIAATAVTFGIGLVISTTVLAFVGFPSASDFTLDRPWLYGASVFMLFYATAIAFSAPRIGLGNAIFFVLTGQLIAAATIDHFGLLGAIQSSLTPKRILGIAVMAVGLYLARKPV</sequence>
<feature type="transmembrane region" description="Helical" evidence="1">
    <location>
        <begin position="6"/>
        <end position="30"/>
    </location>
</feature>
<keyword evidence="1" id="KW-0472">Membrane</keyword>